<name>A0A928V2Q4_9GAMM</name>
<evidence type="ECO:0000259" key="1">
    <source>
        <dbReference type="Pfam" id="PF00149"/>
    </source>
</evidence>
<organism evidence="2 3">
    <name type="scientific">Cellvibrio polysaccharolyticus</name>
    <dbReference type="NCBI Taxonomy" id="2082724"/>
    <lineage>
        <taxon>Bacteria</taxon>
        <taxon>Pseudomonadati</taxon>
        <taxon>Pseudomonadota</taxon>
        <taxon>Gammaproteobacteria</taxon>
        <taxon>Cellvibrionales</taxon>
        <taxon>Cellvibrionaceae</taxon>
        <taxon>Cellvibrio</taxon>
    </lineage>
</organism>
<evidence type="ECO:0000313" key="3">
    <source>
        <dbReference type="Proteomes" id="UP000652567"/>
    </source>
</evidence>
<dbReference type="InterPro" id="IPR004843">
    <property type="entry name" value="Calcineurin-like_PHP"/>
</dbReference>
<dbReference type="AlphaFoldDB" id="A0A928V2Q4"/>
<dbReference type="PANTHER" id="PTHR42850">
    <property type="entry name" value="METALLOPHOSPHOESTERASE"/>
    <property type="match status" value="1"/>
</dbReference>
<dbReference type="GO" id="GO:0016791">
    <property type="term" value="F:phosphatase activity"/>
    <property type="evidence" value="ECO:0007669"/>
    <property type="project" value="TreeGrafter"/>
</dbReference>
<dbReference type="RefSeq" id="WP_193908873.1">
    <property type="nucleotide sequence ID" value="NZ_PRDL01000001.1"/>
</dbReference>
<dbReference type="GO" id="GO:0005737">
    <property type="term" value="C:cytoplasm"/>
    <property type="evidence" value="ECO:0007669"/>
    <property type="project" value="TreeGrafter"/>
</dbReference>
<proteinExistence type="predicted"/>
<accession>A0A928V2Q4</accession>
<reference evidence="2" key="1">
    <citation type="submission" date="2018-07" db="EMBL/GenBank/DDBJ databases">
        <title>Genome assembly of strain Ka43.</title>
        <authorList>
            <person name="Kukolya J."/>
            <person name="Nagy I."/>
            <person name="Horvath B."/>
            <person name="Toth A."/>
        </authorList>
    </citation>
    <scope>NUCLEOTIDE SEQUENCE</scope>
    <source>
        <strain evidence="2">KB43</strain>
    </source>
</reference>
<sequence>MFALRALFSDLILRPVEGYDLIGDVHGCAETLARLLEKLGYSKQLGVYQHPRRIAIFLGDIIDRGPRVREALHLVHDMVMRRSAMIVIGNHEFNAMTWARINENGEYLRPHTPRNTRQLEATLEQFANYSDEWQYFLRWFEEIPLFMEIPARDNFSAFRVVHACWDPRLIEHHQANYGDGHFDEAFICASVVPGNDAWYTRQRLTSGIDIPMPQGMSMVSSDGLRRSSFRTKFWATNPQTYGEVLFQPDPLPESLARTPISADHRLQMVHYDKHQPPLFIGHYWLKGKPEPITHNLACLDYSAVKYGRLVAYRMDGEARLSMDKFVWENVDP</sequence>
<evidence type="ECO:0000313" key="2">
    <source>
        <dbReference type="EMBL" id="MBE8717202.1"/>
    </source>
</evidence>
<dbReference type="Proteomes" id="UP000652567">
    <property type="component" value="Unassembled WGS sequence"/>
</dbReference>
<comment type="caution">
    <text evidence="2">The sequence shown here is derived from an EMBL/GenBank/DDBJ whole genome shotgun (WGS) entry which is preliminary data.</text>
</comment>
<dbReference type="EMBL" id="PRDL01000001">
    <property type="protein sequence ID" value="MBE8717202.1"/>
    <property type="molecule type" value="Genomic_DNA"/>
</dbReference>
<feature type="domain" description="Calcineurin-like phosphoesterase" evidence="1">
    <location>
        <begin position="21"/>
        <end position="146"/>
    </location>
</feature>
<dbReference type="Pfam" id="PF00149">
    <property type="entry name" value="Metallophos"/>
    <property type="match status" value="1"/>
</dbReference>
<dbReference type="SUPFAM" id="SSF56300">
    <property type="entry name" value="Metallo-dependent phosphatases"/>
    <property type="match status" value="1"/>
</dbReference>
<dbReference type="PANTHER" id="PTHR42850:SF7">
    <property type="entry name" value="BIS(5'-NUCLEOSYL)-TETRAPHOSPHATASE PRPE [ASYMMETRICAL]"/>
    <property type="match status" value="1"/>
</dbReference>
<keyword evidence="3" id="KW-1185">Reference proteome</keyword>
<gene>
    <name evidence="2" type="ORF">C4F51_08390</name>
</gene>
<dbReference type="Gene3D" id="3.60.21.10">
    <property type="match status" value="1"/>
</dbReference>
<protein>
    <submittedName>
        <fullName evidence="2">Serine/threonine protein phosphatase</fullName>
    </submittedName>
</protein>
<dbReference type="InterPro" id="IPR029052">
    <property type="entry name" value="Metallo-depent_PP-like"/>
</dbReference>
<dbReference type="InterPro" id="IPR050126">
    <property type="entry name" value="Ap4A_hydrolase"/>
</dbReference>